<dbReference type="InterPro" id="IPR036388">
    <property type="entry name" value="WH-like_DNA-bd_sf"/>
</dbReference>
<evidence type="ECO:0000313" key="4">
    <source>
        <dbReference type="Proteomes" id="UP000318148"/>
    </source>
</evidence>
<dbReference type="GO" id="GO:0003746">
    <property type="term" value="F:translation elongation factor activity"/>
    <property type="evidence" value="ECO:0007669"/>
    <property type="project" value="InterPro"/>
</dbReference>
<dbReference type="Gene3D" id="1.10.10.10">
    <property type="entry name" value="Winged helix-like DNA-binding domain superfamily/Winged helix DNA-binding domain"/>
    <property type="match status" value="2"/>
</dbReference>
<dbReference type="GO" id="GO:0005737">
    <property type="term" value="C:cytoplasm"/>
    <property type="evidence" value="ECO:0007669"/>
    <property type="project" value="InterPro"/>
</dbReference>
<organism evidence="3 4">
    <name type="scientific">SAR92 clade bacterium</name>
    <dbReference type="NCBI Taxonomy" id="2315479"/>
    <lineage>
        <taxon>Bacteria</taxon>
        <taxon>Pseudomonadati</taxon>
        <taxon>Pseudomonadota</taxon>
        <taxon>Gammaproteobacteria</taxon>
        <taxon>Cellvibrionales</taxon>
        <taxon>Porticoccaceae</taxon>
        <taxon>SAR92 clade</taxon>
    </lineage>
</organism>
<dbReference type="Proteomes" id="UP000318148">
    <property type="component" value="Unassembled WGS sequence"/>
</dbReference>
<evidence type="ECO:0000259" key="1">
    <source>
        <dbReference type="Pfam" id="PF09106"/>
    </source>
</evidence>
<feature type="domain" description="Translation elongation factor SelB winged helix type 2" evidence="1">
    <location>
        <begin position="19"/>
        <end position="69"/>
    </location>
</feature>
<dbReference type="AlphaFoldDB" id="A0A520LJH8"/>
<dbReference type="InterPro" id="IPR015191">
    <property type="entry name" value="SelB_WHD4"/>
</dbReference>
<dbReference type="GO" id="GO:0003723">
    <property type="term" value="F:RNA binding"/>
    <property type="evidence" value="ECO:0007669"/>
    <property type="project" value="InterPro"/>
</dbReference>
<dbReference type="InterPro" id="IPR015190">
    <property type="entry name" value="Elong_fac_SelB-wing-hlx_typ-2"/>
</dbReference>
<dbReference type="EMBL" id="SHBO01000080">
    <property type="protein sequence ID" value="RZO02215.1"/>
    <property type="molecule type" value="Genomic_DNA"/>
</dbReference>
<accession>A0A520LJH8</accession>
<protein>
    <submittedName>
        <fullName evidence="3">Uncharacterized protein</fullName>
    </submittedName>
</protein>
<dbReference type="Pfam" id="PF09106">
    <property type="entry name" value="WHD_2nd_SelB"/>
    <property type="match status" value="1"/>
</dbReference>
<comment type="caution">
    <text evidence="3">The sequence shown here is derived from an EMBL/GenBank/DDBJ whole genome shotgun (WGS) entry which is preliminary data.</text>
</comment>
<reference evidence="3 4" key="1">
    <citation type="submission" date="2019-02" db="EMBL/GenBank/DDBJ databases">
        <title>Prokaryotic population dynamics and viral predation in marine succession experiment using metagenomics: the confinement effect.</title>
        <authorList>
            <person name="Haro-Moreno J.M."/>
            <person name="Rodriguez-Valera F."/>
            <person name="Lopez-Perez M."/>
        </authorList>
    </citation>
    <scope>NUCLEOTIDE SEQUENCE [LARGE SCALE GENOMIC DNA]</scope>
    <source>
        <strain evidence="3">MED-G169</strain>
    </source>
</reference>
<name>A0A520LJH8_9GAMM</name>
<dbReference type="GO" id="GO:0005525">
    <property type="term" value="F:GTP binding"/>
    <property type="evidence" value="ECO:0007669"/>
    <property type="project" value="InterPro"/>
</dbReference>
<gene>
    <name evidence="3" type="ORF">EVB02_04620</name>
</gene>
<dbReference type="GO" id="GO:0001514">
    <property type="term" value="P:selenocysteine incorporation"/>
    <property type="evidence" value="ECO:0007669"/>
    <property type="project" value="InterPro"/>
</dbReference>
<evidence type="ECO:0000259" key="2">
    <source>
        <dbReference type="Pfam" id="PF09107"/>
    </source>
</evidence>
<feature type="domain" description="Elongation factor SelB fourth winged-helix" evidence="2">
    <location>
        <begin position="157"/>
        <end position="198"/>
    </location>
</feature>
<dbReference type="InterPro" id="IPR036390">
    <property type="entry name" value="WH_DNA-bd_sf"/>
</dbReference>
<proteinExistence type="predicted"/>
<dbReference type="SUPFAM" id="SSF46785">
    <property type="entry name" value="Winged helix' DNA-binding domain"/>
    <property type="match status" value="2"/>
</dbReference>
<dbReference type="Pfam" id="PF09107">
    <property type="entry name" value="WHD_3rd_SelB"/>
    <property type="match status" value="1"/>
</dbReference>
<sequence>MVSRENWDQCRHNIINCIKDYHRSHPDLPGADMDRLLVDLNKVPDKVLITTIVNELKDEKVLIQTNGYIGIPGFVPILLETESAAWQIVEQAMRAYHQQIPTFSNIQDDLSLEKMAVEVVLKKALKEGRVYKLGGNRVVLPDLLVQFADKIKQLVARKPRFLVSEVKSVLGLGRNSCIDLMEYFDQIGFTRRIGSERVINDSEVVNRYRKIK</sequence>
<evidence type="ECO:0000313" key="3">
    <source>
        <dbReference type="EMBL" id="RZO02215.1"/>
    </source>
</evidence>